<gene>
    <name evidence="2" type="ORF">EDB92DRAFT_1820699</name>
</gene>
<feature type="region of interest" description="Disordered" evidence="1">
    <location>
        <begin position="215"/>
        <end position="281"/>
    </location>
</feature>
<name>A0AAD4Q868_9AGAM</name>
<reference evidence="2" key="1">
    <citation type="submission" date="2022-01" db="EMBL/GenBank/DDBJ databases">
        <title>Comparative genomics reveals a dynamic genome evolution in the ectomycorrhizal milk-cap (Lactarius) mushrooms.</title>
        <authorList>
            <consortium name="DOE Joint Genome Institute"/>
            <person name="Lebreton A."/>
            <person name="Tang N."/>
            <person name="Kuo A."/>
            <person name="LaButti K."/>
            <person name="Drula E."/>
            <person name="Barry K."/>
            <person name="Clum A."/>
            <person name="Lipzen A."/>
            <person name="Mousain D."/>
            <person name="Ng V."/>
            <person name="Wang R."/>
            <person name="Wang X."/>
            <person name="Dai Y."/>
            <person name="Henrissat B."/>
            <person name="Grigoriev I.V."/>
            <person name="Guerin-Laguette A."/>
            <person name="Yu F."/>
            <person name="Martin F.M."/>
        </authorList>
    </citation>
    <scope>NUCLEOTIDE SEQUENCE</scope>
    <source>
        <strain evidence="2">QP</strain>
    </source>
</reference>
<evidence type="ECO:0000313" key="3">
    <source>
        <dbReference type="Proteomes" id="UP001201163"/>
    </source>
</evidence>
<dbReference type="AlphaFoldDB" id="A0AAD4Q868"/>
<evidence type="ECO:0000313" key="2">
    <source>
        <dbReference type="EMBL" id="KAH8980077.1"/>
    </source>
</evidence>
<feature type="region of interest" description="Disordered" evidence="1">
    <location>
        <begin position="315"/>
        <end position="336"/>
    </location>
</feature>
<keyword evidence="3" id="KW-1185">Reference proteome</keyword>
<feature type="compositionally biased region" description="Acidic residues" evidence="1">
    <location>
        <begin position="269"/>
        <end position="281"/>
    </location>
</feature>
<sequence length="336" mass="37560">MSKDSLNPGRIELFGMTSLEERRAIPGKGYSCVYDAIFTCADSGRDGIGSFRTYVGRDKNKKKDGVYEIRAKIVGFKPGRNPNSEKYNDHQIDVLGDIDKMQLLQEANISDLEDEVHIGAAGIVTSTENFPPSFLIHAKQYTDGGASTDEIAVRGHMENNLKWPDPAERLPQQNQVIVFNGVLQSFDSYFPPGKKPIKCVVVDVKDITYVLNPEKKKDDESTPGTQKRNLRLSLRARNRAEATNTSESSQTLPSPSTSQLKGKRKAENSEDEVNEDVTLTSEDELTDFHSLLLVLPMNKLENNVQKLEEHNALAKSGASNPFHHTQRATVSWFHRK</sequence>
<proteinExistence type="predicted"/>
<evidence type="ECO:0000256" key="1">
    <source>
        <dbReference type="SAM" id="MobiDB-lite"/>
    </source>
</evidence>
<dbReference type="Proteomes" id="UP001201163">
    <property type="component" value="Unassembled WGS sequence"/>
</dbReference>
<feature type="compositionally biased region" description="Polar residues" evidence="1">
    <location>
        <begin position="317"/>
        <end position="329"/>
    </location>
</feature>
<accession>A0AAD4Q868</accession>
<protein>
    <submittedName>
        <fullName evidence="2">Uncharacterized protein</fullName>
    </submittedName>
</protein>
<comment type="caution">
    <text evidence="2">The sequence shown here is derived from an EMBL/GenBank/DDBJ whole genome shotgun (WGS) entry which is preliminary data.</text>
</comment>
<feature type="compositionally biased region" description="Low complexity" evidence="1">
    <location>
        <begin position="248"/>
        <end position="260"/>
    </location>
</feature>
<dbReference type="EMBL" id="JAKELL010000146">
    <property type="protein sequence ID" value="KAH8980077.1"/>
    <property type="molecule type" value="Genomic_DNA"/>
</dbReference>
<feature type="compositionally biased region" description="Basic residues" evidence="1">
    <location>
        <begin position="228"/>
        <end position="237"/>
    </location>
</feature>
<organism evidence="2 3">
    <name type="scientific">Lactarius akahatsu</name>
    <dbReference type="NCBI Taxonomy" id="416441"/>
    <lineage>
        <taxon>Eukaryota</taxon>
        <taxon>Fungi</taxon>
        <taxon>Dikarya</taxon>
        <taxon>Basidiomycota</taxon>
        <taxon>Agaricomycotina</taxon>
        <taxon>Agaricomycetes</taxon>
        <taxon>Russulales</taxon>
        <taxon>Russulaceae</taxon>
        <taxon>Lactarius</taxon>
    </lineage>
</organism>